<feature type="compositionally biased region" description="Acidic residues" evidence="6">
    <location>
        <begin position="141"/>
        <end position="151"/>
    </location>
</feature>
<accession>A0ABD5ZVD2</accession>
<feature type="transmembrane region" description="Helical" evidence="5">
    <location>
        <begin position="351"/>
        <end position="381"/>
    </location>
</feature>
<comment type="caution">
    <text evidence="7">The sequence shown here is derived from an EMBL/GenBank/DDBJ whole genome shotgun (WGS) entry which is preliminary data.</text>
</comment>
<dbReference type="GeneID" id="96952808"/>
<feature type="compositionally biased region" description="Acidic residues" evidence="6">
    <location>
        <begin position="118"/>
        <end position="130"/>
    </location>
</feature>
<feature type="transmembrane region" description="Helical" evidence="5">
    <location>
        <begin position="401"/>
        <end position="425"/>
    </location>
</feature>
<organism evidence="7 8">
    <name type="scientific">Haloplanus litoreus</name>
    <dbReference type="NCBI Taxonomy" id="767515"/>
    <lineage>
        <taxon>Archaea</taxon>
        <taxon>Methanobacteriati</taxon>
        <taxon>Methanobacteriota</taxon>
        <taxon>Stenosarchaea group</taxon>
        <taxon>Halobacteria</taxon>
        <taxon>Halobacteriales</taxon>
        <taxon>Haloferacaceae</taxon>
        <taxon>Haloplanus</taxon>
    </lineage>
</organism>
<keyword evidence="3 5" id="KW-1133">Transmembrane helix</keyword>
<evidence type="ECO:0000256" key="4">
    <source>
        <dbReference type="ARBA" id="ARBA00023136"/>
    </source>
</evidence>
<evidence type="ECO:0000256" key="3">
    <source>
        <dbReference type="ARBA" id="ARBA00022989"/>
    </source>
</evidence>
<dbReference type="InterPro" id="IPR002033">
    <property type="entry name" value="TatC"/>
</dbReference>
<feature type="transmembrane region" description="Helical" evidence="5">
    <location>
        <begin position="263"/>
        <end position="281"/>
    </location>
</feature>
<dbReference type="GO" id="GO:0008320">
    <property type="term" value="F:protein transmembrane transporter activity"/>
    <property type="evidence" value="ECO:0007669"/>
    <property type="project" value="UniProtKB-UniRule"/>
</dbReference>
<gene>
    <name evidence="5" type="primary">tatC</name>
    <name evidence="7" type="ORF">ACFQKE_04120</name>
</gene>
<feature type="transmembrane region" description="Helical" evidence="5">
    <location>
        <begin position="460"/>
        <end position="480"/>
    </location>
</feature>
<feature type="region of interest" description="Disordered" evidence="6">
    <location>
        <begin position="1"/>
        <end position="194"/>
    </location>
</feature>
<evidence type="ECO:0000256" key="2">
    <source>
        <dbReference type="ARBA" id="ARBA00022692"/>
    </source>
</evidence>
<keyword evidence="2 5" id="KW-0812">Transmembrane</keyword>
<comment type="similarity">
    <text evidence="5">Belongs to the TatC family.</text>
</comment>
<name>A0ABD5ZVD2_9EURY</name>
<dbReference type="PANTHER" id="PTHR30371">
    <property type="entry name" value="SEC-INDEPENDENT PROTEIN TRANSLOCASE PROTEIN TATC"/>
    <property type="match status" value="1"/>
</dbReference>
<feature type="compositionally biased region" description="Basic and acidic residues" evidence="6">
    <location>
        <begin position="152"/>
        <end position="165"/>
    </location>
</feature>
<dbReference type="GO" id="GO:0043953">
    <property type="term" value="P:protein transport by the Tat complex"/>
    <property type="evidence" value="ECO:0007669"/>
    <property type="project" value="UniProtKB-UniRule"/>
</dbReference>
<proteinExistence type="inferred from homology"/>
<dbReference type="RefSeq" id="WP_379702696.1">
    <property type="nucleotide sequence ID" value="NZ_JBHTAT010000001.1"/>
</dbReference>
<dbReference type="AlphaFoldDB" id="A0ABD5ZVD2"/>
<comment type="subunit">
    <text evidence="5">Forms a complex with TatA.</text>
</comment>
<feature type="transmembrane region" description="Helical" evidence="5">
    <location>
        <begin position="437"/>
        <end position="454"/>
    </location>
</feature>
<keyword evidence="5" id="KW-0813">Transport</keyword>
<feature type="compositionally biased region" description="Acidic residues" evidence="6">
    <location>
        <begin position="47"/>
        <end position="58"/>
    </location>
</feature>
<evidence type="ECO:0000256" key="1">
    <source>
        <dbReference type="ARBA" id="ARBA00004141"/>
    </source>
</evidence>
<dbReference type="Pfam" id="PF00902">
    <property type="entry name" value="TatC"/>
    <property type="match status" value="1"/>
</dbReference>
<feature type="compositionally biased region" description="Acidic residues" evidence="6">
    <location>
        <begin position="182"/>
        <end position="192"/>
    </location>
</feature>
<feature type="region of interest" description="Disordered" evidence="6">
    <location>
        <begin position="212"/>
        <end position="232"/>
    </location>
</feature>
<evidence type="ECO:0000256" key="6">
    <source>
        <dbReference type="SAM" id="MobiDB-lite"/>
    </source>
</evidence>
<dbReference type="EMBL" id="JBHTAT010000001">
    <property type="protein sequence ID" value="MFC7254494.1"/>
    <property type="molecule type" value="Genomic_DNA"/>
</dbReference>
<keyword evidence="5" id="KW-0811">Translocation</keyword>
<keyword evidence="4 5" id="KW-0472">Membrane</keyword>
<dbReference type="GO" id="GO:0033281">
    <property type="term" value="C:TAT protein transport complex"/>
    <property type="evidence" value="ECO:0007669"/>
    <property type="project" value="UniProtKB-UniRule"/>
</dbReference>
<dbReference type="PANTHER" id="PTHR30371:SF0">
    <property type="entry name" value="SEC-INDEPENDENT PROTEIN TRANSLOCASE PROTEIN TATC, CHLOROPLASTIC-RELATED"/>
    <property type="match status" value="1"/>
</dbReference>
<evidence type="ECO:0000256" key="5">
    <source>
        <dbReference type="HAMAP-Rule" id="MF_00902"/>
    </source>
</evidence>
<keyword evidence="5" id="KW-0653">Protein transport</keyword>
<comment type="subcellular location">
    <subcellularLocation>
        <location evidence="5">Cell membrane</location>
        <topology evidence="5">Multi-pass membrane protein</topology>
    </subcellularLocation>
    <subcellularLocation>
        <location evidence="1">Membrane</location>
        <topology evidence="1">Multi-pass membrane protein</topology>
    </subcellularLocation>
</comment>
<dbReference type="PRINTS" id="PR01840">
    <property type="entry name" value="TATCFAMILY"/>
</dbReference>
<evidence type="ECO:0000313" key="7">
    <source>
        <dbReference type="EMBL" id="MFC7254494.1"/>
    </source>
</evidence>
<dbReference type="HAMAP" id="MF_00902">
    <property type="entry name" value="TatC"/>
    <property type="match status" value="1"/>
</dbReference>
<keyword evidence="8" id="KW-1185">Reference proteome</keyword>
<protein>
    <recommendedName>
        <fullName evidence="5">Sec-independent protein translocase protein TatC</fullName>
    </recommendedName>
</protein>
<evidence type="ECO:0000313" key="8">
    <source>
        <dbReference type="Proteomes" id="UP001596434"/>
    </source>
</evidence>
<keyword evidence="5" id="KW-1003">Cell membrane</keyword>
<feature type="transmembrane region" description="Helical" evidence="5">
    <location>
        <begin position="319"/>
        <end position="339"/>
    </location>
</feature>
<dbReference type="Proteomes" id="UP001596434">
    <property type="component" value="Unassembled WGS sequence"/>
</dbReference>
<sequence>MAEESESEAPSDATADGDRPDPEDAAAASDSHEAEEAADTPGTDSTPDPDDPALDPETDTVYSPQDAPEAGGSIEDYLDDDSVVAADATAPEGATGSSDPFDIDERRSVSDAVGAPASDDELADDPDLELAPEVAARADDADADADDADADDAPRTGREMREDTAPKNWSDDAADEGSAAETETETETDAGVDAETTADATVEATDDSVVAAGAESETHPPQPAPSPAAEVDDDIGDGLVGEGPASDEEMPLAAHIEEMVRRLAVVLVVGGVVALAVFPVADQIINYLWNTHIPGAASMQDRRPRLYGPLELLLTELKVAALAGFVVGLPIAVYETYLFMRPGLFPRERRYYLAAVPTSLVLALIGVGFAHFVVLPAIFAYFTVYTEESVELIAFGLKETFGLILVLMGYMAVVFQIPLFIMLAIMMNLTTREWLEGRRLLFWGGFLGLSFLVSPDPTGMAPIIVAATMISLFEGTLALLRWTDN</sequence>
<comment type="function">
    <text evidence="5">Part of the twin-arginine translocation (Tat) system that transports large folded proteins containing a characteristic twin-arginine motif in their signal peptide across membranes.</text>
</comment>
<reference evidence="7 8" key="1">
    <citation type="journal article" date="2019" name="Int. J. Syst. Evol. Microbiol.">
        <title>The Global Catalogue of Microorganisms (GCM) 10K type strain sequencing project: providing services to taxonomists for standard genome sequencing and annotation.</title>
        <authorList>
            <consortium name="The Broad Institute Genomics Platform"/>
            <consortium name="The Broad Institute Genome Sequencing Center for Infectious Disease"/>
            <person name="Wu L."/>
            <person name="Ma J."/>
        </authorList>
    </citation>
    <scope>NUCLEOTIDE SEQUENCE [LARGE SCALE GENOMIC DNA]</scope>
    <source>
        <strain evidence="7 8">GX21</strain>
    </source>
</reference>